<feature type="coiled-coil region" evidence="4">
    <location>
        <begin position="654"/>
        <end position="734"/>
    </location>
</feature>
<evidence type="ECO:0000256" key="2">
    <source>
        <dbReference type="ARBA" id="ARBA00012438"/>
    </source>
</evidence>
<dbReference type="InterPro" id="IPR036097">
    <property type="entry name" value="HisK_dim/P_sf"/>
</dbReference>
<evidence type="ECO:0000259" key="5">
    <source>
        <dbReference type="PROSITE" id="PS50109"/>
    </source>
</evidence>
<name>A0ABP9UTL6_9BACT</name>
<dbReference type="SMART" id="SM00387">
    <property type="entry name" value="HATPase_c"/>
    <property type="match status" value="1"/>
</dbReference>
<dbReference type="CDD" id="cd00082">
    <property type="entry name" value="HisKA"/>
    <property type="match status" value="1"/>
</dbReference>
<dbReference type="InterPro" id="IPR000780">
    <property type="entry name" value="CheR_MeTrfase"/>
</dbReference>
<evidence type="ECO:0000313" key="9">
    <source>
        <dbReference type="Proteomes" id="UP001476282"/>
    </source>
</evidence>
<dbReference type="InterPro" id="IPR022641">
    <property type="entry name" value="CheR_N"/>
</dbReference>
<dbReference type="InterPro" id="IPR029063">
    <property type="entry name" value="SAM-dependent_MTases_sf"/>
</dbReference>
<dbReference type="InterPro" id="IPR035965">
    <property type="entry name" value="PAS-like_dom_sf"/>
</dbReference>
<evidence type="ECO:0000256" key="4">
    <source>
        <dbReference type="SAM" id="Coils"/>
    </source>
</evidence>
<evidence type="ECO:0000259" key="7">
    <source>
        <dbReference type="PROSITE" id="PS50123"/>
    </source>
</evidence>
<keyword evidence="3" id="KW-0145">Chemotaxis</keyword>
<dbReference type="SUPFAM" id="SSF47757">
    <property type="entry name" value="Chemotaxis receptor methyltransferase CheR, N-terminal domain"/>
    <property type="match status" value="1"/>
</dbReference>
<keyword evidence="9" id="KW-1185">Reference proteome</keyword>
<dbReference type="InterPro" id="IPR050903">
    <property type="entry name" value="Bact_Chemotaxis_MeTrfase"/>
</dbReference>
<evidence type="ECO:0000313" key="8">
    <source>
        <dbReference type="EMBL" id="GAA5484704.1"/>
    </source>
</evidence>
<dbReference type="Gene3D" id="3.30.450.20">
    <property type="entry name" value="PAS domain"/>
    <property type="match status" value="1"/>
</dbReference>
<evidence type="ECO:0000259" key="6">
    <source>
        <dbReference type="PROSITE" id="PS50122"/>
    </source>
</evidence>
<feature type="active site" evidence="3">
    <location>
        <position position="55"/>
    </location>
</feature>
<dbReference type="InterPro" id="IPR022642">
    <property type="entry name" value="CheR_C"/>
</dbReference>
<dbReference type="PANTHER" id="PTHR24422">
    <property type="entry name" value="CHEMOTAXIS PROTEIN METHYLTRANSFERASE"/>
    <property type="match status" value="1"/>
</dbReference>
<sequence length="1183" mass="131818">MSQPGSSSSSSQPSAPQAERFIVGIGASAGGLEALERFFEAVPQKPGLSFVVVQHLSPTYESHMEELLGRRTSLPIRRVTDGMPLEPDAIYLIPPAKNMIVSQGELLLTEKDGSALSYPIDAFFRSLASEAQKAAIAVILSGTGSDGTLGAESIHDAGGLVLAQDEHSAKFDGMPSSAVEAGIVDLVMAPEKMPEVIARYASDDFDRGELVDRLPPEIPDTALELIFSRLRERYGIDFSQYKPNTISRRIQRRIGINDDLDLETYANRISDDPGEVDALYRDLLIGVTRFFRDAAAFESLMEKGIRPLVAREAEEIRIWVPGCASGEEAYSIAILVHEECERQNKPFRLKLFASDVHADSVRQAGEGVFPAESLGDMSRRRMQRYFIQREGGYQIVAELRQAIVFTQHNLMKDVPFTRLHLISCRNLLIYLQPNAQKRIFSYFHFGLRTGGMLLLGPSETIGDLEEEFSVLDKHWKLYKKRRDVRLVKEHQQPAFVQTAAVFRQPGDTPAREEGWDRPRREHELLRIYDNLLNHYMPAGILVDDRQRVVHVFEGAERFLRIARGRASQSLADLIRDELKASVSGALQHATKDQRPVRYTGIRLDGKSVDIKVTPFSDPQSASTTFFVSFEEPAAEGDGAEARVESGRVMAQDDRRELEMELRYTKENLQATIEELETSNEELQATNEELIASNEELQSSNEELHSVNEELDTVNREYQNKIRQLTEMTDDLDNVLSATEIGVIFLNPDLTIRKFTPRIRETFRFMRRDLGCDITGFAHPLRYDGLREDLLEVLASKKALTRDVRADDSRIYLLRVGAYESDRAQGGLILSIVDITAITEAEGRARRLAETFQAAVRNFPEMLLVINRNKQVEFISPDADAFMRRYAAPGALPLGLDADVDDALRHNRSHLPVDFNGVRELTLDDGTRRAYLSRVTVFEDSTGVPAGAVVTIQDVTEFRMLDELKTDLISTLSHELKNPLTGITFSLGILLEDSAGQLEETQRKLIESAQNEAQRIQKMISSMLELGRFEGGAGRSALEDVEVSKLLAEAEENHHHAASVAGIELVTEVAEGCDTIRCNPRQTIVVLDNLISNAIKHSPRGTTVTLRAGNHGEGTRFSVTDQGPGFDPQYGDQVFTKFFRIPGNDLHGNGIGLSIARQFVLAQGGTIGVDTEPGKGASFHFTLP</sequence>
<comment type="caution">
    <text evidence="8">The sequence shown here is derived from an EMBL/GenBank/DDBJ whole genome shotgun (WGS) entry which is preliminary data.</text>
</comment>
<dbReference type="Gene3D" id="3.40.50.150">
    <property type="entry name" value="Vaccinia Virus protein VP39"/>
    <property type="match status" value="1"/>
</dbReference>
<dbReference type="PROSITE" id="PS50122">
    <property type="entry name" value="CHEB"/>
    <property type="match status" value="1"/>
</dbReference>
<dbReference type="InterPro" id="IPR035909">
    <property type="entry name" value="CheB_C"/>
</dbReference>
<dbReference type="SUPFAM" id="SSF55785">
    <property type="entry name" value="PYP-like sensor domain (PAS domain)"/>
    <property type="match status" value="2"/>
</dbReference>
<dbReference type="Gene3D" id="1.10.287.130">
    <property type="match status" value="1"/>
</dbReference>
<feature type="active site" evidence="3">
    <location>
        <position position="146"/>
    </location>
</feature>
<feature type="domain" description="Histidine kinase" evidence="5">
    <location>
        <begin position="970"/>
        <end position="1183"/>
    </location>
</feature>
<dbReference type="InterPro" id="IPR036890">
    <property type="entry name" value="HATPase_C_sf"/>
</dbReference>
<dbReference type="InterPro" id="IPR000673">
    <property type="entry name" value="Sig_transdc_resp-reg_Me-estase"/>
</dbReference>
<keyword evidence="4" id="KW-0175">Coiled coil</keyword>
<dbReference type="RefSeq" id="WP_353568812.1">
    <property type="nucleotide sequence ID" value="NZ_BAABRI010000032.1"/>
</dbReference>
<dbReference type="InterPro" id="IPR003594">
    <property type="entry name" value="HATPase_dom"/>
</dbReference>
<dbReference type="Pfam" id="PF02518">
    <property type="entry name" value="HATPase_c"/>
    <property type="match status" value="1"/>
</dbReference>
<dbReference type="PROSITE" id="PS50123">
    <property type="entry name" value="CHER"/>
    <property type="match status" value="1"/>
</dbReference>
<dbReference type="Pfam" id="PF01339">
    <property type="entry name" value="CheB_methylest"/>
    <property type="match status" value="1"/>
</dbReference>
<dbReference type="InterPro" id="IPR005467">
    <property type="entry name" value="His_kinase_dom"/>
</dbReference>
<keyword evidence="3" id="KW-0378">Hydrolase</keyword>
<dbReference type="PROSITE" id="PS50109">
    <property type="entry name" value="HIS_KIN"/>
    <property type="match status" value="1"/>
</dbReference>
<dbReference type="SUPFAM" id="SSF47384">
    <property type="entry name" value="Homodimeric domain of signal transducing histidine kinase"/>
    <property type="match status" value="1"/>
</dbReference>
<feature type="coiled-coil region" evidence="4">
    <location>
        <begin position="998"/>
        <end position="1025"/>
    </location>
</feature>
<dbReference type="CDD" id="cd16434">
    <property type="entry name" value="CheB-CheR_fusion"/>
    <property type="match status" value="1"/>
</dbReference>
<feature type="domain" description="CheR-type methyltransferase" evidence="7">
    <location>
        <begin position="217"/>
        <end position="483"/>
    </location>
</feature>
<dbReference type="Pfam" id="PF03705">
    <property type="entry name" value="CheR_N"/>
    <property type="match status" value="1"/>
</dbReference>
<feature type="active site" evidence="3">
    <location>
        <position position="28"/>
    </location>
</feature>
<dbReference type="Gene3D" id="3.30.565.10">
    <property type="entry name" value="Histidine kinase-like ATPase, C-terminal domain"/>
    <property type="match status" value="1"/>
</dbReference>
<dbReference type="SUPFAM" id="SSF52738">
    <property type="entry name" value="Methylesterase CheB, C-terminal domain"/>
    <property type="match status" value="1"/>
</dbReference>
<gene>
    <name evidence="8" type="primary">cheB_5</name>
    <name evidence="8" type="ORF">Hsar01_03950</name>
</gene>
<dbReference type="SUPFAM" id="SSF53335">
    <property type="entry name" value="S-adenosyl-L-methionine-dependent methyltransferases"/>
    <property type="match status" value="1"/>
</dbReference>
<proteinExistence type="predicted"/>
<dbReference type="PRINTS" id="PR00996">
    <property type="entry name" value="CHERMTFRASE"/>
</dbReference>
<dbReference type="SUPFAM" id="SSF55874">
    <property type="entry name" value="ATPase domain of HSP90 chaperone/DNA topoisomerase II/histidine kinase"/>
    <property type="match status" value="1"/>
</dbReference>
<dbReference type="Pfam" id="PF00512">
    <property type="entry name" value="HisKA"/>
    <property type="match status" value="1"/>
</dbReference>
<feature type="domain" description="CheB-type methylesterase" evidence="6">
    <location>
        <begin position="16"/>
        <end position="204"/>
    </location>
</feature>
<dbReference type="PANTHER" id="PTHR24422:SF27">
    <property type="entry name" value="PROTEIN-GLUTAMATE O-METHYLTRANSFERASE"/>
    <property type="match status" value="1"/>
</dbReference>
<dbReference type="EMBL" id="BAABRI010000032">
    <property type="protein sequence ID" value="GAA5484704.1"/>
    <property type="molecule type" value="Genomic_DNA"/>
</dbReference>
<dbReference type="Pfam" id="PF01739">
    <property type="entry name" value="CheR"/>
    <property type="match status" value="1"/>
</dbReference>
<reference evidence="8 9" key="1">
    <citation type="submission" date="2024-02" db="EMBL/GenBank/DDBJ databases">
        <title>Haloferula sargassicola NBRC 104335.</title>
        <authorList>
            <person name="Ichikawa N."/>
            <person name="Katano-Makiyama Y."/>
            <person name="Hidaka K."/>
        </authorList>
    </citation>
    <scope>NUCLEOTIDE SEQUENCE [LARGE SCALE GENOMIC DNA]</scope>
    <source>
        <strain evidence="8 9">NBRC 104335</strain>
    </source>
</reference>
<dbReference type="Gene3D" id="3.40.50.180">
    <property type="entry name" value="Methylesterase CheB, C-terminal domain"/>
    <property type="match status" value="1"/>
</dbReference>
<accession>A0ABP9UTL6</accession>
<protein>
    <recommendedName>
        <fullName evidence="2">histidine kinase</fullName>
        <ecNumber evidence="2">2.7.13.3</ecNumber>
    </recommendedName>
</protein>
<dbReference type="InterPro" id="IPR003661">
    <property type="entry name" value="HisK_dim/P_dom"/>
</dbReference>
<dbReference type="SMART" id="SM00388">
    <property type="entry name" value="HisKA"/>
    <property type="match status" value="1"/>
</dbReference>
<evidence type="ECO:0000256" key="1">
    <source>
        <dbReference type="ARBA" id="ARBA00000085"/>
    </source>
</evidence>
<dbReference type="EC" id="2.7.13.3" evidence="2"/>
<dbReference type="Pfam" id="PF13596">
    <property type="entry name" value="PAS_10"/>
    <property type="match status" value="1"/>
</dbReference>
<organism evidence="8 9">
    <name type="scientific">Haloferula sargassicola</name>
    <dbReference type="NCBI Taxonomy" id="490096"/>
    <lineage>
        <taxon>Bacteria</taxon>
        <taxon>Pseudomonadati</taxon>
        <taxon>Verrucomicrobiota</taxon>
        <taxon>Verrucomicrobiia</taxon>
        <taxon>Verrucomicrobiales</taxon>
        <taxon>Verrucomicrobiaceae</taxon>
        <taxon>Haloferula</taxon>
    </lineage>
</organism>
<dbReference type="Proteomes" id="UP001476282">
    <property type="component" value="Unassembled WGS sequence"/>
</dbReference>
<comment type="catalytic activity">
    <reaction evidence="1">
        <text>ATP + protein L-histidine = ADP + protein N-phospho-L-histidine.</text>
        <dbReference type="EC" id="2.7.13.3"/>
    </reaction>
</comment>
<dbReference type="CDD" id="cd00075">
    <property type="entry name" value="HATPase"/>
    <property type="match status" value="1"/>
</dbReference>
<evidence type="ECO:0000256" key="3">
    <source>
        <dbReference type="PROSITE-ProRule" id="PRU00050"/>
    </source>
</evidence>
<dbReference type="SMART" id="SM00138">
    <property type="entry name" value="MeTrc"/>
    <property type="match status" value="1"/>
</dbReference>